<keyword evidence="8" id="KW-1185">Reference proteome</keyword>
<evidence type="ECO:0000313" key="8">
    <source>
        <dbReference type="Proteomes" id="UP000694580"/>
    </source>
</evidence>
<dbReference type="PANTHER" id="PTHR18820">
    <property type="entry name" value="LEG1"/>
    <property type="match status" value="1"/>
</dbReference>
<organism evidence="7 8">
    <name type="scientific">Denticeps clupeoides</name>
    <name type="common">denticle herring</name>
    <dbReference type="NCBI Taxonomy" id="299321"/>
    <lineage>
        <taxon>Eukaryota</taxon>
        <taxon>Metazoa</taxon>
        <taxon>Chordata</taxon>
        <taxon>Craniata</taxon>
        <taxon>Vertebrata</taxon>
        <taxon>Euteleostomi</taxon>
        <taxon>Actinopterygii</taxon>
        <taxon>Neopterygii</taxon>
        <taxon>Teleostei</taxon>
        <taxon>Clupei</taxon>
        <taxon>Clupeiformes</taxon>
        <taxon>Denticipitoidei</taxon>
        <taxon>Denticipitidae</taxon>
        <taxon>Denticeps</taxon>
    </lineage>
</organism>
<dbReference type="InterPro" id="IPR008499">
    <property type="entry name" value="Leg1"/>
</dbReference>
<dbReference type="PANTHER" id="PTHR18820:SF1">
    <property type="entry name" value="PROTEIN LEG1 HOMOLOG"/>
    <property type="match status" value="1"/>
</dbReference>
<evidence type="ECO:0000256" key="4">
    <source>
        <dbReference type="ARBA" id="ARBA00022729"/>
    </source>
</evidence>
<reference evidence="7 8" key="1">
    <citation type="submission" date="2020-06" db="EMBL/GenBank/DDBJ databases">
        <authorList>
            <consortium name="Wellcome Sanger Institute Data Sharing"/>
        </authorList>
    </citation>
    <scope>NUCLEOTIDE SEQUENCE [LARGE SCALE GENOMIC DNA]</scope>
</reference>
<accession>A0AAY4CVM0</accession>
<reference evidence="7" key="3">
    <citation type="submission" date="2025-09" db="UniProtKB">
        <authorList>
            <consortium name="Ensembl"/>
        </authorList>
    </citation>
    <scope>IDENTIFICATION</scope>
</reference>
<evidence type="ECO:0000256" key="3">
    <source>
        <dbReference type="ARBA" id="ARBA00022525"/>
    </source>
</evidence>
<proteinExistence type="inferred from homology"/>
<protein>
    <submittedName>
        <fullName evidence="7">Uncharacterized protein</fullName>
    </submittedName>
</protein>
<evidence type="ECO:0000256" key="6">
    <source>
        <dbReference type="SAM" id="SignalP"/>
    </source>
</evidence>
<keyword evidence="3" id="KW-0964">Secreted</keyword>
<sequence>MHFLRIGIAIAVAALLTDAAVVLENGLPVDWEKAPADLSKFPLSSGVVTINPWDFSQRMGMYRLLMNSTADYMSFLWANASDSPLWGLPMQLGWKLKSGRLADPTGATTCGKHSGDPMCISPQSYWACVNYYVSVIPFLAAVHTGVIGDGVTQIQVQAPADGAQDYCISYTDCSQKYPDMMSKWETFFKTLKIVSSSKGTDLEKKDRVLGSMWDAQQASLQQATSSCQQRQNPYSSKEVSFSDSWISASDYVAAAHFQSSIEKSEKFMRPLPSRILKEGDEAPNIADLSTEENHTVYIFSWMSSANKLLGGTLVRLWRSAMCSEVAREKGRTLLEDLLLNPKFAVSGLLSVLTEMELLTGISPG</sequence>
<evidence type="ECO:0000256" key="2">
    <source>
        <dbReference type="ARBA" id="ARBA00009122"/>
    </source>
</evidence>
<keyword evidence="4 6" id="KW-0732">Signal</keyword>
<comment type="subcellular location">
    <subcellularLocation>
        <location evidence="1">Secreted</location>
    </subcellularLocation>
</comment>
<dbReference type="AlphaFoldDB" id="A0AAY4CVM0"/>
<evidence type="ECO:0000256" key="1">
    <source>
        <dbReference type="ARBA" id="ARBA00004613"/>
    </source>
</evidence>
<dbReference type="Ensembl" id="ENSDCDT00010046857.1">
    <property type="protein sequence ID" value="ENSDCDP00010037300.1"/>
    <property type="gene ID" value="ENSDCDG00010024310.1"/>
</dbReference>
<feature type="signal peptide" evidence="6">
    <location>
        <begin position="1"/>
        <end position="19"/>
    </location>
</feature>
<reference evidence="7" key="2">
    <citation type="submission" date="2025-08" db="UniProtKB">
        <authorList>
            <consortium name="Ensembl"/>
        </authorList>
    </citation>
    <scope>IDENTIFICATION</scope>
</reference>
<comment type="similarity">
    <text evidence="2">Belongs to the LEG1 family.</text>
</comment>
<evidence type="ECO:0000313" key="7">
    <source>
        <dbReference type="Ensembl" id="ENSDCDP00010037300.1"/>
    </source>
</evidence>
<dbReference type="Proteomes" id="UP000694580">
    <property type="component" value="Chromosome 14"/>
</dbReference>
<feature type="chain" id="PRO_5044250365" evidence="6">
    <location>
        <begin position="20"/>
        <end position="364"/>
    </location>
</feature>
<dbReference type="GO" id="GO:0005615">
    <property type="term" value="C:extracellular space"/>
    <property type="evidence" value="ECO:0007669"/>
    <property type="project" value="TreeGrafter"/>
</dbReference>
<keyword evidence="5" id="KW-0325">Glycoprotein</keyword>
<evidence type="ECO:0000256" key="5">
    <source>
        <dbReference type="ARBA" id="ARBA00023180"/>
    </source>
</evidence>
<dbReference type="Pfam" id="PF05612">
    <property type="entry name" value="Leg1"/>
    <property type="match status" value="1"/>
</dbReference>
<name>A0AAY4CVM0_9TELE</name>
<gene>
    <name evidence="7" type="primary">C6orf58</name>
</gene>
<dbReference type="GeneTree" id="ENSGT00390000004904"/>